<gene>
    <name evidence="2" type="ORF">SAMN05216216_12211</name>
</gene>
<dbReference type="InterPro" id="IPR001466">
    <property type="entry name" value="Beta-lactam-related"/>
</dbReference>
<dbReference type="PANTHER" id="PTHR43283">
    <property type="entry name" value="BETA-LACTAMASE-RELATED"/>
    <property type="match status" value="1"/>
</dbReference>
<dbReference type="OrthoDB" id="846150at2"/>
<dbReference type="Pfam" id="PF00144">
    <property type="entry name" value="Beta-lactamase"/>
    <property type="match status" value="1"/>
</dbReference>
<feature type="domain" description="Beta-lactamase-related" evidence="1">
    <location>
        <begin position="44"/>
        <end position="355"/>
    </location>
</feature>
<reference evidence="3" key="1">
    <citation type="submission" date="2016-10" db="EMBL/GenBank/DDBJ databases">
        <authorList>
            <person name="Varghese N."/>
            <person name="Submissions S."/>
        </authorList>
    </citation>
    <scope>NUCLEOTIDE SEQUENCE [LARGE SCALE GENOMIC DNA]</scope>
    <source>
        <strain evidence="3">CGMCC 1.8895</strain>
    </source>
</reference>
<evidence type="ECO:0000259" key="1">
    <source>
        <dbReference type="Pfam" id="PF00144"/>
    </source>
</evidence>
<dbReference type="Proteomes" id="UP000199008">
    <property type="component" value="Unassembled WGS sequence"/>
</dbReference>
<proteinExistence type="predicted"/>
<dbReference type="AlphaFoldDB" id="A0A1G9HBF5"/>
<dbReference type="InterPro" id="IPR012338">
    <property type="entry name" value="Beta-lactam/transpept-like"/>
</dbReference>
<dbReference type="RefSeq" id="WP_092987338.1">
    <property type="nucleotide sequence ID" value="NZ_FNFY01000022.1"/>
</dbReference>
<organism evidence="2 3">
    <name type="scientific">Lacicoccus qingdaonensis</name>
    <dbReference type="NCBI Taxonomy" id="576118"/>
    <lineage>
        <taxon>Bacteria</taxon>
        <taxon>Bacillati</taxon>
        <taxon>Bacillota</taxon>
        <taxon>Bacilli</taxon>
        <taxon>Bacillales</taxon>
        <taxon>Salinicoccaceae</taxon>
        <taxon>Lacicoccus</taxon>
    </lineage>
</organism>
<dbReference type="STRING" id="576118.SAMN05216216_12211"/>
<protein>
    <submittedName>
        <fullName evidence="2">CubicO group peptidase, beta-lactamase class C family</fullName>
    </submittedName>
</protein>
<evidence type="ECO:0000313" key="3">
    <source>
        <dbReference type="Proteomes" id="UP000199008"/>
    </source>
</evidence>
<name>A0A1G9HBF5_9BACL</name>
<accession>A0A1G9HBF5</accession>
<keyword evidence="3" id="KW-1185">Reference proteome</keyword>
<evidence type="ECO:0000313" key="2">
    <source>
        <dbReference type="EMBL" id="SDL10280.1"/>
    </source>
</evidence>
<dbReference type="SUPFAM" id="SSF56601">
    <property type="entry name" value="beta-lactamase/transpeptidase-like"/>
    <property type="match status" value="1"/>
</dbReference>
<dbReference type="EMBL" id="FNFY01000022">
    <property type="protein sequence ID" value="SDL10280.1"/>
    <property type="molecule type" value="Genomic_DNA"/>
</dbReference>
<dbReference type="Gene3D" id="3.40.710.10">
    <property type="entry name" value="DD-peptidase/beta-lactamase superfamily"/>
    <property type="match status" value="1"/>
</dbReference>
<dbReference type="InterPro" id="IPR050789">
    <property type="entry name" value="Diverse_Enzym_Activities"/>
</dbReference>
<sequence>MNFLMGQLNILISALIIGFSAHQEVSDYIALESLDKDEQMENLLFERIDNENLYGAVFHIEQGDEVIHSAAGNLEADEAFSIASVTKMFTASVIFQMVEDGLLTMDDTIDMYLTEEEYSGLHTYEGVEYSNAITIRQLVSQTTGLPAYIENEAEGLTLVEESIDDGESFTFSSKLESAKEQGARFINGESAYYADINYDILGEIIERVSENTLESQYERYIFGPLELENTYLAEADSEVPTVTVNGEERDITPILENMRASGGLISTSSDLMVFLKSFFNGGMFDESFINTDTLEDIQFYFHQYGNGFMHFDVSAEVPVFDMYPLTGHAGINGSFAFYNQELDLYITGTTNQASNPMLNYELIQQFIDLAEE</sequence>